<dbReference type="SUPFAM" id="SSF56563">
    <property type="entry name" value="Major capsid protein gp5"/>
    <property type="match status" value="1"/>
</dbReference>
<accession>A0AB74EUL3</accession>
<evidence type="ECO:0000259" key="4">
    <source>
        <dbReference type="Pfam" id="PF18316"/>
    </source>
</evidence>
<evidence type="ECO:0000256" key="2">
    <source>
        <dbReference type="SAM" id="Coils"/>
    </source>
</evidence>
<dbReference type="Proteomes" id="UP000184012">
    <property type="component" value="Unassembled WGS sequence"/>
</dbReference>
<evidence type="ECO:0000313" key="5">
    <source>
        <dbReference type="EMBL" id="SHK93682.1"/>
    </source>
</evidence>
<dbReference type="Pfam" id="PF18316">
    <property type="entry name" value="S-l_SbsC_C"/>
    <property type="match status" value="1"/>
</dbReference>
<comment type="caution">
    <text evidence="5">The sequence shown here is derived from an EMBL/GenBank/DDBJ whole genome shotgun (WGS) entry which is preliminary data.</text>
</comment>
<sequence>MKDKLLKIYNAKKEQKEKLATRAKSVETAEELRSINAEIDLLNNEMQALDDLIREADKREREVADMEHRYLANQNRKTDDVPEYRAIAKILLNRPTTEEERALVTLADNGAVLPEDFINDLQLLRKGFPALKPYCHVISVTKHNGKMPFAKIGNNKLSNLTSGEKIPEGNIGTENINYSVDDYGKLLTVENSLTDDEVVGIIQNIVKPEFAEASVLTENDAILDIVKAEATEVEGAEEYTDVENAMNAVLPSLRAGIVVLTNLSGYVYLKSKKDALGRDLNLVTNVNGQDIFNGKPLVTLDDADLPATAGKVVFYVVNLWALIKFFDRKGYEVATSKEVLFAYNQTAIRVLERFDVQKLDNRACKKIEFTPKAGAPDVDASGLTVVSAAGSAAGKTKVTVSPEKATGNAYKYKTADKVDMPLVAADLTSWTDWDGAADITATTGNVICIAEVNADKRCVKAGKTTVTAKA</sequence>
<dbReference type="Pfam" id="PF05065">
    <property type="entry name" value="Phage_capsid"/>
    <property type="match status" value="1"/>
</dbReference>
<keyword evidence="2" id="KW-0175">Coiled coil</keyword>
<evidence type="ECO:0000313" key="6">
    <source>
        <dbReference type="Proteomes" id="UP000184012"/>
    </source>
</evidence>
<name>A0AB74EUL3_9FIRM</name>
<dbReference type="AlphaFoldDB" id="A0AB74EUL3"/>
<feature type="domain" description="S-layer protein SbsC C-terminal" evidence="4">
    <location>
        <begin position="389"/>
        <end position="468"/>
    </location>
</feature>
<dbReference type="InterPro" id="IPR054612">
    <property type="entry name" value="Phage_capsid-like_C"/>
</dbReference>
<dbReference type="InterPro" id="IPR040751">
    <property type="entry name" value="SbsC_C"/>
</dbReference>
<comment type="subcellular location">
    <subcellularLocation>
        <location evidence="1">Virion</location>
    </subcellularLocation>
</comment>
<evidence type="ECO:0000256" key="1">
    <source>
        <dbReference type="ARBA" id="ARBA00004328"/>
    </source>
</evidence>
<organism evidence="5 6">
    <name type="scientific">Eubacterium callanderi</name>
    <dbReference type="NCBI Taxonomy" id="53442"/>
    <lineage>
        <taxon>Bacteria</taxon>
        <taxon>Bacillati</taxon>
        <taxon>Bacillota</taxon>
        <taxon>Clostridia</taxon>
        <taxon>Eubacteriales</taxon>
        <taxon>Eubacteriaceae</taxon>
        <taxon>Eubacterium</taxon>
    </lineage>
</organism>
<protein>
    <submittedName>
        <fullName evidence="5">Phage major capsid protein, HK97 family</fullName>
    </submittedName>
</protein>
<gene>
    <name evidence="5" type="ORF">SAMN04515649_101313</name>
</gene>
<dbReference type="EMBL" id="FRBP01000001">
    <property type="protein sequence ID" value="SHK93682.1"/>
    <property type="molecule type" value="Genomic_DNA"/>
</dbReference>
<evidence type="ECO:0000259" key="3">
    <source>
        <dbReference type="Pfam" id="PF05065"/>
    </source>
</evidence>
<feature type="coiled-coil region" evidence="2">
    <location>
        <begin position="25"/>
        <end position="69"/>
    </location>
</feature>
<proteinExistence type="predicted"/>
<dbReference type="RefSeq" id="WP_073382009.1">
    <property type="nucleotide sequence ID" value="NZ_FRBP01000001.1"/>
</dbReference>
<feature type="domain" description="Phage capsid-like C-terminal" evidence="3">
    <location>
        <begin position="110"/>
        <end position="369"/>
    </location>
</feature>
<dbReference type="NCBIfam" id="TIGR01554">
    <property type="entry name" value="major_cap_HK97"/>
    <property type="match status" value="1"/>
</dbReference>
<dbReference type="InterPro" id="IPR024455">
    <property type="entry name" value="Phage_capsid"/>
</dbReference>
<reference evidence="5 6" key="1">
    <citation type="submission" date="2016-11" db="EMBL/GenBank/DDBJ databases">
        <authorList>
            <person name="Varghese N."/>
            <person name="Submissions S."/>
        </authorList>
    </citation>
    <scope>NUCLEOTIDE SEQUENCE [LARGE SCALE GENOMIC DNA]</scope>
    <source>
        <strain evidence="5 6">FD</strain>
    </source>
</reference>